<sequence>LPMGHKTEALNTPLGATHVALRRPLCDVILGVVPALEASFKMTLATFAETLPWGNRVEGTMAGEISEGASQTATAVCARVGHWGPDEAGSRCTAMRISERRRPAHQSGHAAGSVETTAGGWPTLGIIRVG</sequence>
<proteinExistence type="predicted"/>
<name>A0A0G4M4R3_VERLO</name>
<reference evidence="1 2" key="1">
    <citation type="submission" date="2015-05" db="EMBL/GenBank/DDBJ databases">
        <authorList>
            <person name="Wang D.B."/>
            <person name="Wang M."/>
        </authorList>
    </citation>
    <scope>NUCLEOTIDE SEQUENCE [LARGE SCALE GENOMIC DNA]</scope>
    <source>
        <strain evidence="1">VL1</strain>
    </source>
</reference>
<feature type="non-terminal residue" evidence="1">
    <location>
        <position position="1"/>
    </location>
</feature>
<dbReference type="AlphaFoldDB" id="A0A0G4M4R3"/>
<keyword evidence="2" id="KW-1185">Reference proteome</keyword>
<accession>A0A0G4M4R3</accession>
<evidence type="ECO:0000313" key="1">
    <source>
        <dbReference type="EMBL" id="CRK29192.1"/>
    </source>
</evidence>
<organism evidence="1 2">
    <name type="scientific">Verticillium longisporum</name>
    <name type="common">Verticillium dahliae var. longisporum</name>
    <dbReference type="NCBI Taxonomy" id="100787"/>
    <lineage>
        <taxon>Eukaryota</taxon>
        <taxon>Fungi</taxon>
        <taxon>Dikarya</taxon>
        <taxon>Ascomycota</taxon>
        <taxon>Pezizomycotina</taxon>
        <taxon>Sordariomycetes</taxon>
        <taxon>Hypocreomycetidae</taxon>
        <taxon>Glomerellales</taxon>
        <taxon>Plectosphaerellaceae</taxon>
        <taxon>Verticillium</taxon>
    </lineage>
</organism>
<dbReference type="EMBL" id="CVQH01021073">
    <property type="protein sequence ID" value="CRK29192.1"/>
    <property type="molecule type" value="Genomic_DNA"/>
</dbReference>
<protein>
    <submittedName>
        <fullName evidence="1">Uncharacterized protein</fullName>
    </submittedName>
</protein>
<dbReference type="Proteomes" id="UP000044602">
    <property type="component" value="Unassembled WGS sequence"/>
</dbReference>
<evidence type="ECO:0000313" key="2">
    <source>
        <dbReference type="Proteomes" id="UP000044602"/>
    </source>
</evidence>
<gene>
    <name evidence="1" type="ORF">BN1708_015525</name>
</gene>